<dbReference type="OrthoDB" id="9759544at2"/>
<dbReference type="AlphaFoldDB" id="F0RNP0"/>
<evidence type="ECO:0000256" key="5">
    <source>
        <dbReference type="ARBA" id="ARBA00022801"/>
    </source>
</evidence>
<dbReference type="GO" id="GO:0016787">
    <property type="term" value="F:hydrolase activity"/>
    <property type="evidence" value="ECO:0007669"/>
    <property type="project" value="UniProtKB-KW"/>
</dbReference>
<accession>F0RNP0</accession>
<dbReference type="InterPro" id="IPR041222">
    <property type="entry name" value="PriA_3primeBD"/>
</dbReference>
<keyword evidence="2 11" id="KW-0235">DNA replication</keyword>
<dbReference type="GO" id="GO:0005524">
    <property type="term" value="F:ATP binding"/>
    <property type="evidence" value="ECO:0007669"/>
    <property type="project" value="UniProtKB-UniRule"/>
</dbReference>
<evidence type="ECO:0000259" key="14">
    <source>
        <dbReference type="Pfam" id="PF18319"/>
    </source>
</evidence>
<comment type="similarity">
    <text evidence="11">Belongs to the helicase family. PriA subfamily.</text>
</comment>
<evidence type="ECO:0000256" key="4">
    <source>
        <dbReference type="ARBA" id="ARBA00022741"/>
    </source>
</evidence>
<dbReference type="InterPro" id="IPR041236">
    <property type="entry name" value="PriA_C"/>
</dbReference>
<keyword evidence="7 11" id="KW-0862">Zinc</keyword>
<dbReference type="InterPro" id="IPR040498">
    <property type="entry name" value="PriA_CRR"/>
</dbReference>
<evidence type="ECO:0000313" key="16">
    <source>
        <dbReference type="Proteomes" id="UP000007718"/>
    </source>
</evidence>
<evidence type="ECO:0000256" key="3">
    <source>
        <dbReference type="ARBA" id="ARBA00022723"/>
    </source>
</evidence>
<dbReference type="SUPFAM" id="SSF52540">
    <property type="entry name" value="P-loop containing nucleoside triphosphate hydrolases"/>
    <property type="match status" value="1"/>
</dbReference>
<feature type="binding site" evidence="11">
    <location>
        <position position="489"/>
    </location>
    <ligand>
        <name>Zn(2+)</name>
        <dbReference type="ChEBI" id="CHEBI:29105"/>
        <label>1</label>
    </ligand>
</feature>
<evidence type="ECO:0000256" key="10">
    <source>
        <dbReference type="ARBA" id="ARBA00023235"/>
    </source>
</evidence>
<dbReference type="GO" id="GO:0008270">
    <property type="term" value="F:zinc ion binding"/>
    <property type="evidence" value="ECO:0007669"/>
    <property type="project" value="UniProtKB-UniRule"/>
</dbReference>
<evidence type="ECO:0000256" key="9">
    <source>
        <dbReference type="ARBA" id="ARBA00023125"/>
    </source>
</evidence>
<comment type="caution">
    <text evidence="11">As this protein does not have any detectable helicase domains, it probably does not have helicase activity.</text>
</comment>
<sequence length="776" mass="82398">MPAAPVPPSSWLVAVPRPIPAYDFAAPHGHAGTFPVGCRVLVPWRGEPLVGVVVGAGSERQSHRLREALQLLDAPERPWVPAATVQALGEWAASAGLPLGLVWDDLLGVGWAPALAHRVRAVAGADLTAFAENAAPAAVPGPQWSDGAGYLPALLDSVREQGLLEEEFTPVQPTVSRIYPTAQGQGPLTPKQAEAAEWLAEYPGQESLSSWARGAGVSSSVVAAVLARGHAALHEEAAPPPALPPCAAPWSPGLPDSLPVAERWRLNGGKFAARARALAPRIQAQLQAGGSVLVLVPEHATLDRAWAALSGLAEPCGTGAALFSGLLSPEQREHSWEQIRSGAARLVVGSYLALTAPLASLGLLLVLDEGSDAYKLSSGSRAWVPDTAQAVAGAHGAELGTAGVVPAVETVKWPALELPAPRVRLHTVDYGAAPTQPELGPLSMPGQAQSSLGYPLSHDLRAVLRQVQERGRQAALLAPRRGYSALLRCPQCDYAPQCPNCDVALRFHRSAHQLMCHQCGHRQNVPRSCANCGEAMWQTKGPGTEWLAQEVAQLLPGMPVYRVDRDHQDDLSALHAGGSGVVVGTQLLLSQPAPPELALLAVTLADTWLNVPDFRASERYHALLWELAEWHPARAPLLLVQTFQGTHPALEALRRSQSEDAGQSVSLYPRQEWELRRTLGYPPHACLAQVEVAARDRDRARAAADAVAAALYTAGATAQEVLGPAPAPIARVRGVYPYHLLLRARSPERLRELLDAVGSVRAGGRVRVDVSPRHLS</sequence>
<dbReference type="Proteomes" id="UP000007718">
    <property type="component" value="Chromosome"/>
</dbReference>
<dbReference type="InterPro" id="IPR027417">
    <property type="entry name" value="P-loop_NTPase"/>
</dbReference>
<feature type="binding site" evidence="11">
    <location>
        <position position="501"/>
    </location>
    <ligand>
        <name>Zn(2+)</name>
        <dbReference type="ChEBI" id="CHEBI:29105"/>
        <label>2</label>
    </ligand>
</feature>
<keyword evidence="3 11" id="KW-0479">Metal-binding</keyword>
<dbReference type="NCBIfam" id="TIGR00595">
    <property type="entry name" value="priA"/>
    <property type="match status" value="1"/>
</dbReference>
<dbReference type="GO" id="GO:0006269">
    <property type="term" value="P:DNA replication, synthesis of primer"/>
    <property type="evidence" value="ECO:0007669"/>
    <property type="project" value="UniProtKB-KW"/>
</dbReference>
<dbReference type="GO" id="GO:0006310">
    <property type="term" value="P:DNA recombination"/>
    <property type="evidence" value="ECO:0007669"/>
    <property type="project" value="InterPro"/>
</dbReference>
<feature type="binding site" evidence="11">
    <location>
        <position position="519"/>
    </location>
    <ligand>
        <name>Zn(2+)</name>
        <dbReference type="ChEBI" id="CHEBI:29105"/>
        <label>2</label>
    </ligand>
</feature>
<evidence type="ECO:0000256" key="8">
    <source>
        <dbReference type="ARBA" id="ARBA00022840"/>
    </source>
</evidence>
<dbReference type="InterPro" id="IPR005259">
    <property type="entry name" value="PriA"/>
</dbReference>
<keyword evidence="4 11" id="KW-0547">Nucleotide-binding</keyword>
<feature type="binding site" evidence="11">
    <location>
        <position position="532"/>
    </location>
    <ligand>
        <name>Zn(2+)</name>
        <dbReference type="ChEBI" id="CHEBI:29105"/>
        <label>1</label>
    </ligand>
</feature>
<keyword evidence="8 11" id="KW-0067">ATP-binding</keyword>
<dbReference type="HAMAP" id="MF_00983">
    <property type="entry name" value="PriA"/>
    <property type="match status" value="1"/>
</dbReference>
<feature type="binding site" evidence="11">
    <location>
        <position position="529"/>
    </location>
    <ligand>
        <name>Zn(2+)</name>
        <dbReference type="ChEBI" id="CHEBI:29105"/>
        <label>1</label>
    </ligand>
</feature>
<evidence type="ECO:0000259" key="13">
    <source>
        <dbReference type="Pfam" id="PF18074"/>
    </source>
</evidence>
<feature type="binding site" evidence="11">
    <location>
        <position position="516"/>
    </location>
    <ligand>
        <name>Zn(2+)</name>
        <dbReference type="ChEBI" id="CHEBI:29105"/>
        <label>2</label>
    </ligand>
</feature>
<dbReference type="PANTHER" id="PTHR30580:SF0">
    <property type="entry name" value="PRIMOSOMAL PROTEIN N"/>
    <property type="match status" value="1"/>
</dbReference>
<evidence type="ECO:0000256" key="2">
    <source>
        <dbReference type="ARBA" id="ARBA00022705"/>
    </source>
</evidence>
<proteinExistence type="inferred from homology"/>
<keyword evidence="6" id="KW-0347">Helicase</keyword>
<dbReference type="Pfam" id="PF18319">
    <property type="entry name" value="Zn_ribbon_PriA"/>
    <property type="match status" value="1"/>
</dbReference>
<dbReference type="eggNOG" id="COG1198">
    <property type="taxonomic scope" value="Bacteria"/>
</dbReference>
<dbReference type="RefSeq" id="WP_013613882.1">
    <property type="nucleotide sequence ID" value="NC_015161.1"/>
</dbReference>
<evidence type="ECO:0000313" key="15">
    <source>
        <dbReference type="EMBL" id="ADY25273.1"/>
    </source>
</evidence>
<dbReference type="KEGG" id="dpt:Deipr_0098"/>
<keyword evidence="1 11" id="KW-0639">Primosome</keyword>
<dbReference type="PANTHER" id="PTHR30580">
    <property type="entry name" value="PRIMOSOMAL PROTEIN N"/>
    <property type="match status" value="1"/>
</dbReference>
<keyword evidence="5" id="KW-0378">Hydrolase</keyword>
<evidence type="ECO:0000256" key="1">
    <source>
        <dbReference type="ARBA" id="ARBA00022515"/>
    </source>
</evidence>
<reference evidence="16" key="1">
    <citation type="submission" date="2011-02" db="EMBL/GenBank/DDBJ databases">
        <title>The complete sequence of chromosome of Deinococcus proteolyticus DSM 20540.</title>
        <authorList>
            <consortium name="US DOE Joint Genome Institute (JGI-PGF)"/>
            <person name="Lucas S."/>
            <person name="Copeland A."/>
            <person name="Lapidus A."/>
            <person name="Bruce D."/>
            <person name="Goodwin L."/>
            <person name="Pitluck S."/>
            <person name="Kyrpides N."/>
            <person name="Mavromatis K."/>
            <person name="Pagani I."/>
            <person name="Ivanova N."/>
            <person name="Ovchinnikova G."/>
            <person name="Zeytun A."/>
            <person name="Detter J.C."/>
            <person name="Han C."/>
            <person name="Land M."/>
            <person name="Hauser L."/>
            <person name="Markowitz V."/>
            <person name="Cheng J.-F."/>
            <person name="Hugenholtz P."/>
            <person name="Woyke T."/>
            <person name="Wu D."/>
            <person name="Pukall R."/>
            <person name="Steenblock K."/>
            <person name="Brambilla E."/>
            <person name="Klenk H.-P."/>
            <person name="Eisen J.A."/>
        </authorList>
    </citation>
    <scope>NUCLEOTIDE SEQUENCE [LARGE SCALE GENOMIC DNA]</scope>
    <source>
        <strain evidence="16">ATCC 35074 / DSM 20540 / JCM 6276 / NBRC 101906 / NCIMB 13154 / VKM Ac-1939 / CCM 2703 / MRP</strain>
    </source>
</reference>
<evidence type="ECO:0000256" key="7">
    <source>
        <dbReference type="ARBA" id="ARBA00022833"/>
    </source>
</evidence>
<evidence type="ECO:0000256" key="6">
    <source>
        <dbReference type="ARBA" id="ARBA00022806"/>
    </source>
</evidence>
<dbReference type="InterPro" id="IPR042115">
    <property type="entry name" value="PriA_3primeBD_sf"/>
</dbReference>
<feature type="binding site" evidence="11">
    <location>
        <position position="492"/>
    </location>
    <ligand>
        <name>Zn(2+)</name>
        <dbReference type="ChEBI" id="CHEBI:29105"/>
        <label>1</label>
    </ligand>
</feature>
<dbReference type="Pfam" id="PF17764">
    <property type="entry name" value="PriA_3primeBD"/>
    <property type="match status" value="1"/>
</dbReference>
<organism evidence="15 16">
    <name type="scientific">Deinococcus proteolyticus (strain ATCC 35074 / DSM 20540 / JCM 6276 / NBRC 101906 / NCIMB 13154 / VKM Ac-1939 / CCM 2703 / MRP)</name>
    <dbReference type="NCBI Taxonomy" id="693977"/>
    <lineage>
        <taxon>Bacteria</taxon>
        <taxon>Thermotogati</taxon>
        <taxon>Deinococcota</taxon>
        <taxon>Deinococci</taxon>
        <taxon>Deinococcales</taxon>
        <taxon>Deinococcaceae</taxon>
        <taxon>Deinococcus</taxon>
    </lineage>
</organism>
<comment type="cofactor">
    <cofactor evidence="11">
        <name>Zn(2+)</name>
        <dbReference type="ChEBI" id="CHEBI:29105"/>
    </cofactor>
    <text evidence="11">Binds 2 zinc ions per subunit.</text>
</comment>
<dbReference type="Gene3D" id="3.40.50.300">
    <property type="entry name" value="P-loop containing nucleotide triphosphate hydrolases"/>
    <property type="match status" value="1"/>
</dbReference>
<keyword evidence="9 11" id="KW-0238">DNA-binding</keyword>
<feature type="domain" description="Primosomal protein N C-terminal" evidence="13">
    <location>
        <begin position="683"/>
        <end position="772"/>
    </location>
</feature>
<dbReference type="EMBL" id="CP002536">
    <property type="protein sequence ID" value="ADY25273.1"/>
    <property type="molecule type" value="Genomic_DNA"/>
</dbReference>
<comment type="function">
    <text evidence="11">Initiates the restart of stalled replication forks, which reloads the replicative helicase on sites other than the origin of replication. Recognizes and binds to abandoned replication forks and remodels them to uncover a helicase loading site. Promotes assembly of the primosome at these replication forks.</text>
</comment>
<comment type="subunit">
    <text evidence="11">Component of the replication restart primosome.</text>
</comment>
<feature type="domain" description="Primosomal protein N' 3' DNA-binding" evidence="12">
    <location>
        <begin position="13"/>
        <end position="101"/>
    </location>
</feature>
<dbReference type="HOGENOM" id="CLU_013353_2_0_0"/>
<dbReference type="STRING" id="693977.Deipr_0098"/>
<evidence type="ECO:0000256" key="11">
    <source>
        <dbReference type="HAMAP-Rule" id="MF_00983"/>
    </source>
</evidence>
<reference evidence="15 16" key="2">
    <citation type="journal article" date="2012" name="Stand. Genomic Sci.">
        <title>Complete genome sequence of the orange-red pigmented, radioresistant Deinococcus proteolyticus type strain (MRP(T)).</title>
        <authorList>
            <person name="Copeland A."/>
            <person name="Zeytun A."/>
            <person name="Yassawong M."/>
            <person name="Nolan M."/>
            <person name="Lucas S."/>
            <person name="Hammon N."/>
            <person name="Deshpande S."/>
            <person name="Cheng J.F."/>
            <person name="Han C."/>
            <person name="Tapia R."/>
            <person name="Goodwin L.A."/>
            <person name="Pitluck S."/>
            <person name="Mavromatis K."/>
            <person name="Liolios K."/>
            <person name="Pagani I."/>
            <person name="Ivanova N."/>
            <person name="Mikhailova N."/>
            <person name="Pati A."/>
            <person name="Chen A."/>
            <person name="Palaniappan K."/>
            <person name="Land M."/>
            <person name="Hauser L."/>
            <person name="Jeffries C.D."/>
            <person name="Brambilla E.M."/>
            <person name="Rohde M."/>
            <person name="Sikorski J."/>
            <person name="Pukall R."/>
            <person name="Goker M."/>
            <person name="Detter J.C."/>
            <person name="Woyke T."/>
            <person name="Bristow J."/>
            <person name="Eisen J.A."/>
            <person name="Markowitz V."/>
            <person name="Hugenholtz P."/>
            <person name="Kyrpides N.C."/>
            <person name="Klenk H.P."/>
            <person name="Lapidus A."/>
        </authorList>
    </citation>
    <scope>NUCLEOTIDE SEQUENCE [LARGE SCALE GENOMIC DNA]</scope>
    <source>
        <strain evidence="16">ATCC 35074 / DSM 20540 / JCM 6276 / NBRC 101906 / NCIMB 13154 / VKM Ac-1939 / CCM 2703 / MRP</strain>
    </source>
</reference>
<keyword evidence="10" id="KW-0413">Isomerase</keyword>
<protein>
    <recommendedName>
        <fullName evidence="11">Probable replication restart protein PriA</fullName>
    </recommendedName>
    <alternativeName>
        <fullName evidence="11">Putative ATP-dependent DNA helicase PriA</fullName>
    </alternativeName>
</protein>
<evidence type="ECO:0000259" key="12">
    <source>
        <dbReference type="Pfam" id="PF17764"/>
    </source>
</evidence>
<feature type="domain" description="PriA DNA helicase Cys-rich region (CRR)" evidence="14">
    <location>
        <begin position="498"/>
        <end position="523"/>
    </location>
</feature>
<dbReference type="Pfam" id="PF18074">
    <property type="entry name" value="PriA_C"/>
    <property type="match status" value="1"/>
</dbReference>
<dbReference type="GO" id="GO:0043138">
    <property type="term" value="F:3'-5' DNA helicase activity"/>
    <property type="evidence" value="ECO:0007669"/>
    <property type="project" value="TreeGrafter"/>
</dbReference>
<feature type="binding site" evidence="11">
    <location>
        <position position="498"/>
    </location>
    <ligand>
        <name>Zn(2+)</name>
        <dbReference type="ChEBI" id="CHEBI:29105"/>
        <label>2</label>
    </ligand>
</feature>
<dbReference type="GO" id="GO:0003677">
    <property type="term" value="F:DNA binding"/>
    <property type="evidence" value="ECO:0007669"/>
    <property type="project" value="UniProtKB-UniRule"/>
</dbReference>
<dbReference type="GO" id="GO:1990077">
    <property type="term" value="C:primosome complex"/>
    <property type="evidence" value="ECO:0007669"/>
    <property type="project" value="UniProtKB-UniRule"/>
</dbReference>
<keyword evidence="16" id="KW-1185">Reference proteome</keyword>
<dbReference type="GO" id="GO:0006270">
    <property type="term" value="P:DNA replication initiation"/>
    <property type="evidence" value="ECO:0007669"/>
    <property type="project" value="TreeGrafter"/>
</dbReference>
<dbReference type="Gene3D" id="3.40.1440.60">
    <property type="entry name" value="PriA, 3(prime) DNA-binding domain"/>
    <property type="match status" value="1"/>
</dbReference>
<name>F0RNP0_DEIPM</name>
<dbReference type="GO" id="GO:0006302">
    <property type="term" value="P:double-strand break repair"/>
    <property type="evidence" value="ECO:0007669"/>
    <property type="project" value="InterPro"/>
</dbReference>
<gene>
    <name evidence="11" type="primary">priA</name>
    <name evidence="15" type="ordered locus">Deipr_0098</name>
</gene>